<keyword evidence="4" id="KW-1185">Reference proteome</keyword>
<feature type="coiled-coil region" evidence="1">
    <location>
        <begin position="147"/>
        <end position="178"/>
    </location>
</feature>
<evidence type="ECO:0000313" key="3">
    <source>
        <dbReference type="EMBL" id="CAK0891117.1"/>
    </source>
</evidence>
<feature type="region of interest" description="Disordered" evidence="2">
    <location>
        <begin position="41"/>
        <end position="66"/>
    </location>
</feature>
<gene>
    <name evidence="3" type="ORF">PCOR1329_LOCUS71153</name>
</gene>
<evidence type="ECO:0000313" key="4">
    <source>
        <dbReference type="Proteomes" id="UP001189429"/>
    </source>
</evidence>
<feature type="non-terminal residue" evidence="3">
    <location>
        <position position="924"/>
    </location>
</feature>
<feature type="region of interest" description="Disordered" evidence="2">
    <location>
        <begin position="250"/>
        <end position="298"/>
    </location>
</feature>
<dbReference type="Proteomes" id="UP001189429">
    <property type="component" value="Unassembled WGS sequence"/>
</dbReference>
<dbReference type="EMBL" id="CAUYUJ010019430">
    <property type="protein sequence ID" value="CAK0891117.1"/>
    <property type="molecule type" value="Genomic_DNA"/>
</dbReference>
<accession>A0ABN9X093</accession>
<evidence type="ECO:0000256" key="2">
    <source>
        <dbReference type="SAM" id="MobiDB-lite"/>
    </source>
</evidence>
<keyword evidence="1" id="KW-0175">Coiled coil</keyword>
<feature type="compositionally biased region" description="Basic residues" evidence="2">
    <location>
        <begin position="251"/>
        <end position="260"/>
    </location>
</feature>
<evidence type="ECO:0000256" key="1">
    <source>
        <dbReference type="SAM" id="Coils"/>
    </source>
</evidence>
<protein>
    <submittedName>
        <fullName evidence="3">Uncharacterized protein</fullName>
    </submittedName>
</protein>
<proteinExistence type="predicted"/>
<sequence>MPRRQTYTVCSGCSNWVYDWKLQRTGGWCNKCNDYLSGWSEQPPSAGRSQRGDGKPPWAKQPVTSPADELQHIINKFQLGKGAYATAKAMVDLGPLQALQAQLTAKAPTPAEIPKAKALRQAISNFDQKKAALAKATSQLAEAERCLGVATERHNKALEEAADAEEEHEAVLRAYSSEAIPSQDEASATEWKAPEVDPTLFDNLDDFEPEDKKKLLKFKSDLSSLAKLLESAQKQYTEFTELKKQADAIHASHKAKKRKANTGEEAPAAAPPPATDDDSKATAGSEADKQPSEEEVQQRKDRLERSLLKLKALLLLVAIAFSKVFFSNITQWGPKAHKFINEQGNDMDIIMMCETHLAQDQMKQVKVDVAKDGWKSAGTAAVPTKRSANGTSGGELILVKSHIACSTYDTIRERLQNDGKKDPFYGFTAVNLHTKAGNVVLVTTYWLPGAGLHGPNRERVRALAGFVKALADPWVVLADWNVTFADIAKTGYVQQIGGALVKPDVEVTCDKGKGSLIDYGIARKDFAHKVKLEAVRTVPWRTHCGLTLTLEGSATAWWHRKMQIPKEQAMIEEAESEKKVKDFYITDGTWTAAVAMASLSGSSSTPSASQIILFGGSQGRTPPPASSAWPLLASVEPPEAVGPPSMEDNGVLAFPAAWPAASQRTSCWHLSKELQSWDDKLIIRDVRHRVAEAAATRMYGDWVTCLEEAAILTDEIDEEEAEHYRGRASGFEVKWVKARSTPGRTHMKFGPAEQWGILNAILIRYQALYTNGTDGRQQAKCLVEAKAQGKVLQQMDQSQVFGRKHGAAQQQMFYDILDDLADLDEGQLGNLVMQAEGHLATAQARGFTAQQKNFTAWAKKAWAGMVGLLHRHVKEQQAPRFELCTEEMEGIADPDALIGIRKHEWERIWTDPVDTKEDIAYQLG</sequence>
<dbReference type="SUPFAM" id="SSF56219">
    <property type="entry name" value="DNase I-like"/>
    <property type="match status" value="1"/>
</dbReference>
<reference evidence="3" key="1">
    <citation type="submission" date="2023-10" db="EMBL/GenBank/DDBJ databases">
        <authorList>
            <person name="Chen Y."/>
            <person name="Shah S."/>
            <person name="Dougan E. K."/>
            <person name="Thang M."/>
            <person name="Chan C."/>
        </authorList>
    </citation>
    <scope>NUCLEOTIDE SEQUENCE [LARGE SCALE GENOMIC DNA]</scope>
</reference>
<name>A0ABN9X093_9DINO</name>
<feature type="compositionally biased region" description="Basic and acidic residues" evidence="2">
    <location>
        <begin position="286"/>
        <end position="298"/>
    </location>
</feature>
<comment type="caution">
    <text evidence="3">The sequence shown here is derived from an EMBL/GenBank/DDBJ whole genome shotgun (WGS) entry which is preliminary data.</text>
</comment>
<dbReference type="Gene3D" id="3.60.10.10">
    <property type="entry name" value="Endonuclease/exonuclease/phosphatase"/>
    <property type="match status" value="1"/>
</dbReference>
<organism evidence="3 4">
    <name type="scientific">Prorocentrum cordatum</name>
    <dbReference type="NCBI Taxonomy" id="2364126"/>
    <lineage>
        <taxon>Eukaryota</taxon>
        <taxon>Sar</taxon>
        <taxon>Alveolata</taxon>
        <taxon>Dinophyceae</taxon>
        <taxon>Prorocentrales</taxon>
        <taxon>Prorocentraceae</taxon>
        <taxon>Prorocentrum</taxon>
    </lineage>
</organism>
<dbReference type="InterPro" id="IPR036691">
    <property type="entry name" value="Endo/exonu/phosph_ase_sf"/>
</dbReference>